<proteinExistence type="predicted"/>
<reference evidence="1 2" key="1">
    <citation type="submission" date="2019-02" db="EMBL/GenBank/DDBJ databases">
        <title>Deep-cultivation of Planctomycetes and their phenomic and genomic characterization uncovers novel biology.</title>
        <authorList>
            <person name="Wiegand S."/>
            <person name="Jogler M."/>
            <person name="Boedeker C."/>
            <person name="Pinto D."/>
            <person name="Vollmers J."/>
            <person name="Rivas-Marin E."/>
            <person name="Kohn T."/>
            <person name="Peeters S.H."/>
            <person name="Heuer A."/>
            <person name="Rast P."/>
            <person name="Oberbeckmann S."/>
            <person name="Bunk B."/>
            <person name="Jeske O."/>
            <person name="Meyerdierks A."/>
            <person name="Storesund J.E."/>
            <person name="Kallscheuer N."/>
            <person name="Luecker S."/>
            <person name="Lage O.M."/>
            <person name="Pohl T."/>
            <person name="Merkel B.J."/>
            <person name="Hornburger P."/>
            <person name="Mueller R.-W."/>
            <person name="Bruemmer F."/>
            <person name="Labrenz M."/>
            <person name="Spormann A.M."/>
            <person name="Op Den Camp H."/>
            <person name="Overmann J."/>
            <person name="Amann R."/>
            <person name="Jetten M.S.M."/>
            <person name="Mascher T."/>
            <person name="Medema M.H."/>
            <person name="Devos D.P."/>
            <person name="Kaster A.-K."/>
            <person name="Ovreas L."/>
            <person name="Rohde M."/>
            <person name="Galperin M.Y."/>
            <person name="Jogler C."/>
        </authorList>
    </citation>
    <scope>NUCLEOTIDE SEQUENCE [LARGE SCALE GENOMIC DNA]</scope>
    <source>
        <strain evidence="1 2">Mal64</strain>
    </source>
</reference>
<dbReference type="RefSeq" id="WP_197525856.1">
    <property type="nucleotide sequence ID" value="NZ_SJPQ01000004.1"/>
</dbReference>
<name>A0A5C5ZJW7_9BACT</name>
<accession>A0A5C5ZJW7</accession>
<dbReference type="AlphaFoldDB" id="A0A5C5ZJW7"/>
<gene>
    <name evidence="1" type="ORF">Mal64_35830</name>
</gene>
<dbReference type="EMBL" id="SJPQ01000004">
    <property type="protein sequence ID" value="TWT86753.1"/>
    <property type="molecule type" value="Genomic_DNA"/>
</dbReference>
<evidence type="ECO:0000313" key="1">
    <source>
        <dbReference type="EMBL" id="TWT86753.1"/>
    </source>
</evidence>
<dbReference type="Proteomes" id="UP000315440">
    <property type="component" value="Unassembled WGS sequence"/>
</dbReference>
<comment type="caution">
    <text evidence="1">The sequence shown here is derived from an EMBL/GenBank/DDBJ whole genome shotgun (WGS) entry which is preliminary data.</text>
</comment>
<organism evidence="1 2">
    <name type="scientific">Pseudobythopirellula maris</name>
    <dbReference type="NCBI Taxonomy" id="2527991"/>
    <lineage>
        <taxon>Bacteria</taxon>
        <taxon>Pseudomonadati</taxon>
        <taxon>Planctomycetota</taxon>
        <taxon>Planctomycetia</taxon>
        <taxon>Pirellulales</taxon>
        <taxon>Lacipirellulaceae</taxon>
        <taxon>Pseudobythopirellula</taxon>
    </lineage>
</organism>
<protein>
    <submittedName>
        <fullName evidence="1">Uncharacterized protein</fullName>
    </submittedName>
</protein>
<sequence>MIHFTCDGCGRSIDPDCEVRFVVRMECYASLDVDEPTDDEEVDHLQEIEEILERLDGVDNPEVGEEVYQQARYDLCGECRRRFLQNPLGRSVATNLKFSNN</sequence>
<evidence type="ECO:0000313" key="2">
    <source>
        <dbReference type="Proteomes" id="UP000315440"/>
    </source>
</evidence>
<keyword evidence="2" id="KW-1185">Reference proteome</keyword>